<dbReference type="InterPro" id="IPR011042">
    <property type="entry name" value="6-blade_b-propeller_TolB-like"/>
</dbReference>
<evidence type="ECO:0008006" key="3">
    <source>
        <dbReference type="Google" id="ProtNLM"/>
    </source>
</evidence>
<accession>A0A3B1C227</accession>
<proteinExistence type="predicted"/>
<dbReference type="PROSITE" id="PS51125">
    <property type="entry name" value="NHL"/>
    <property type="match status" value="4"/>
</dbReference>
<dbReference type="Gene3D" id="2.120.10.30">
    <property type="entry name" value="TolB, C-terminal domain"/>
    <property type="match status" value="3"/>
</dbReference>
<dbReference type="InterPro" id="IPR001258">
    <property type="entry name" value="NHL_repeat"/>
</dbReference>
<organism evidence="2">
    <name type="scientific">hydrothermal vent metagenome</name>
    <dbReference type="NCBI Taxonomy" id="652676"/>
    <lineage>
        <taxon>unclassified sequences</taxon>
        <taxon>metagenomes</taxon>
        <taxon>ecological metagenomes</taxon>
    </lineage>
</organism>
<dbReference type="GO" id="GO:0008270">
    <property type="term" value="F:zinc ion binding"/>
    <property type="evidence" value="ECO:0007669"/>
    <property type="project" value="UniProtKB-KW"/>
</dbReference>
<dbReference type="InterPro" id="IPR050952">
    <property type="entry name" value="TRIM-NHL_E3_ligases"/>
</dbReference>
<dbReference type="PANTHER" id="PTHR24104:SF25">
    <property type="entry name" value="PROTEIN LIN-41"/>
    <property type="match status" value="1"/>
</dbReference>
<reference evidence="2" key="1">
    <citation type="submission" date="2018-06" db="EMBL/GenBank/DDBJ databases">
        <authorList>
            <person name="Zhirakovskaya E."/>
        </authorList>
    </citation>
    <scope>NUCLEOTIDE SEQUENCE</scope>
</reference>
<evidence type="ECO:0000256" key="1">
    <source>
        <dbReference type="ARBA" id="ARBA00022737"/>
    </source>
</evidence>
<dbReference type="PANTHER" id="PTHR24104">
    <property type="entry name" value="E3 UBIQUITIN-PROTEIN LIGASE NHLRC1-RELATED"/>
    <property type="match status" value="1"/>
</dbReference>
<protein>
    <recommendedName>
        <fullName evidence="3">NHL repeat domain protein</fullName>
    </recommendedName>
</protein>
<dbReference type="EMBL" id="UOFX01000080">
    <property type="protein sequence ID" value="VAX10967.1"/>
    <property type="molecule type" value="Genomic_DNA"/>
</dbReference>
<dbReference type="SUPFAM" id="SSF101898">
    <property type="entry name" value="NHL repeat"/>
    <property type="match status" value="1"/>
</dbReference>
<name>A0A3B1C227_9ZZZZ</name>
<evidence type="ECO:0000313" key="2">
    <source>
        <dbReference type="EMBL" id="VAX10967.1"/>
    </source>
</evidence>
<keyword evidence="1" id="KW-0677">Repeat</keyword>
<sequence length="358" mass="39671">MAVIFLVSSTLSRLQWRVLLTALLAVSLTGCITAEQKLREEPKSLVWPAPPEQPRIKYLRSYYGQSDFAVTDDLRARMFGVEYKGLHLSKPYGVTVNKDGSKMYVTDTMAGGIVVFDLKNEKVFRLPIDAMGSLKSPVEVRVDDRGRIYVSDGFGHRLVVYSPTGKTLFTLGSAQRMKRPTGLALDNKRDRLYVSDTPNHRVLVYGLDGEFIREIGERGTNPGQFNFPTNLVVDGKGRLIVTDSGNFRIQIFSPEGELLSDFGSIGDGFGNFARPKGVGVDSDGHIYVVDAAFANVQIFNDTGRLLLFFGALGRAPGYFWLPAGLYVAQDDKIYVADSINGRIQVFQYLKGEEGISQK</sequence>
<dbReference type="CDD" id="cd14962">
    <property type="entry name" value="NHL_like_6"/>
    <property type="match status" value="1"/>
</dbReference>
<dbReference type="Pfam" id="PF01436">
    <property type="entry name" value="NHL"/>
    <property type="match status" value="4"/>
</dbReference>
<dbReference type="AlphaFoldDB" id="A0A3B1C227"/>
<gene>
    <name evidence="2" type="ORF">MNBD_GAMMA26-1799</name>
</gene>